<proteinExistence type="predicted"/>
<evidence type="ECO:0000313" key="2">
    <source>
        <dbReference type="EMBL" id="SUZ81407.1"/>
    </source>
</evidence>
<reference evidence="2" key="1">
    <citation type="submission" date="2018-05" db="EMBL/GenBank/DDBJ databases">
        <authorList>
            <person name="Lanie J.A."/>
            <person name="Ng W.-L."/>
            <person name="Kazmierczak K.M."/>
            <person name="Andrzejewski T.M."/>
            <person name="Davidsen T.M."/>
            <person name="Wayne K.J."/>
            <person name="Tettelin H."/>
            <person name="Glass J.I."/>
            <person name="Rusch D."/>
            <person name="Podicherti R."/>
            <person name="Tsui H.-C.T."/>
            <person name="Winkler M.E."/>
        </authorList>
    </citation>
    <scope>NUCLEOTIDE SEQUENCE</scope>
</reference>
<protein>
    <submittedName>
        <fullName evidence="2">Uncharacterized protein</fullName>
    </submittedName>
</protein>
<gene>
    <name evidence="2" type="ORF">METZ01_LOCUS34261</name>
</gene>
<feature type="region of interest" description="Disordered" evidence="1">
    <location>
        <begin position="51"/>
        <end position="135"/>
    </location>
</feature>
<name>A0A381QUD6_9ZZZZ</name>
<organism evidence="2">
    <name type="scientific">marine metagenome</name>
    <dbReference type="NCBI Taxonomy" id="408172"/>
    <lineage>
        <taxon>unclassified sequences</taxon>
        <taxon>metagenomes</taxon>
        <taxon>ecological metagenomes</taxon>
    </lineage>
</organism>
<accession>A0A381QUD6</accession>
<dbReference type="EMBL" id="UINC01001467">
    <property type="protein sequence ID" value="SUZ81407.1"/>
    <property type="molecule type" value="Genomic_DNA"/>
</dbReference>
<sequence length="135" mass="13490">MSGPAVVTKSGRASTPFRRQWATALVVIGSGPVGTTTRACRRSAATWSMAPTLAPTNNRSAVAVSGSPASTSDRPRAVNSSTRAAPADPSTTAVPASGHAARPAATAPEASRAASVGSSRVPNSPGNTPFPAVRR</sequence>
<dbReference type="AlphaFoldDB" id="A0A381QUD6"/>
<feature type="compositionally biased region" description="Low complexity" evidence="1">
    <location>
        <begin position="93"/>
        <end position="121"/>
    </location>
</feature>
<evidence type="ECO:0000256" key="1">
    <source>
        <dbReference type="SAM" id="MobiDB-lite"/>
    </source>
</evidence>
<feature type="compositionally biased region" description="Polar residues" evidence="1">
    <location>
        <begin position="67"/>
        <end position="83"/>
    </location>
</feature>